<dbReference type="PROSITE" id="PS51891">
    <property type="entry name" value="CENP_V_GFA"/>
    <property type="match status" value="1"/>
</dbReference>
<evidence type="ECO:0000256" key="4">
    <source>
        <dbReference type="ARBA" id="ARBA00023239"/>
    </source>
</evidence>
<accession>A0AAW9RDB8</accession>
<feature type="domain" description="CENP-V/GFA" evidence="5">
    <location>
        <begin position="6"/>
        <end position="122"/>
    </location>
</feature>
<dbReference type="EMBL" id="JAZHOG010000001">
    <property type="protein sequence ID" value="MEJ8566058.1"/>
    <property type="molecule type" value="Genomic_DNA"/>
</dbReference>
<dbReference type="AlphaFoldDB" id="A0AAW9RDB8"/>
<dbReference type="Gene3D" id="3.90.1590.10">
    <property type="entry name" value="glutathione-dependent formaldehyde- activating enzyme (gfa)"/>
    <property type="match status" value="1"/>
</dbReference>
<evidence type="ECO:0000256" key="1">
    <source>
        <dbReference type="ARBA" id="ARBA00005495"/>
    </source>
</evidence>
<dbReference type="Pfam" id="PF04828">
    <property type="entry name" value="GFA"/>
    <property type="match status" value="1"/>
</dbReference>
<dbReference type="InterPro" id="IPR006913">
    <property type="entry name" value="CENP-V/GFA"/>
</dbReference>
<evidence type="ECO:0000313" key="6">
    <source>
        <dbReference type="EMBL" id="MEJ8566058.1"/>
    </source>
</evidence>
<evidence type="ECO:0000259" key="5">
    <source>
        <dbReference type="PROSITE" id="PS51891"/>
    </source>
</evidence>
<keyword evidence="7" id="KW-1185">Reference proteome</keyword>
<keyword evidence="3" id="KW-0862">Zinc</keyword>
<comment type="caution">
    <text evidence="6">The sequence shown here is derived from an EMBL/GenBank/DDBJ whole genome shotgun (WGS) entry which is preliminary data.</text>
</comment>
<dbReference type="PANTHER" id="PTHR33337">
    <property type="entry name" value="GFA DOMAIN-CONTAINING PROTEIN"/>
    <property type="match status" value="1"/>
</dbReference>
<proteinExistence type="inferred from homology"/>
<keyword evidence="4" id="KW-0456">Lyase</keyword>
<dbReference type="GO" id="GO:0046872">
    <property type="term" value="F:metal ion binding"/>
    <property type="evidence" value="ECO:0007669"/>
    <property type="project" value="UniProtKB-KW"/>
</dbReference>
<keyword evidence="2" id="KW-0479">Metal-binding</keyword>
<dbReference type="InterPro" id="IPR011057">
    <property type="entry name" value="Mss4-like_sf"/>
</dbReference>
<organism evidence="6 7">
    <name type="scientific">Elongatibacter sediminis</name>
    <dbReference type="NCBI Taxonomy" id="3119006"/>
    <lineage>
        <taxon>Bacteria</taxon>
        <taxon>Pseudomonadati</taxon>
        <taxon>Pseudomonadota</taxon>
        <taxon>Gammaproteobacteria</taxon>
        <taxon>Chromatiales</taxon>
        <taxon>Wenzhouxiangellaceae</taxon>
        <taxon>Elongatibacter</taxon>
    </lineage>
</organism>
<sequence>MAEQALSGSCLCGAVRYTATGVPKRFYHCHCSRCRKVTGTGHASNLFVEGTLDWQCGKDRVAEYRLPDAKRFANSFCVTCGSRLPRYVPEFNLVFIPAGSLDDEPELRPQARIFADSRSAWSCTAAELPEYPAYPE</sequence>
<dbReference type="GO" id="GO:0016846">
    <property type="term" value="F:carbon-sulfur lyase activity"/>
    <property type="evidence" value="ECO:0007669"/>
    <property type="project" value="InterPro"/>
</dbReference>
<comment type="similarity">
    <text evidence="1">Belongs to the Gfa family.</text>
</comment>
<reference evidence="6 7" key="1">
    <citation type="submission" date="2024-02" db="EMBL/GenBank/DDBJ databases">
        <title>A novel Wenzhouxiangellaceae bacterium, isolated from coastal sediments.</title>
        <authorList>
            <person name="Du Z.-J."/>
            <person name="Ye Y.-Q."/>
            <person name="Zhang X.-Y."/>
        </authorList>
    </citation>
    <scope>NUCLEOTIDE SEQUENCE [LARGE SCALE GENOMIC DNA]</scope>
    <source>
        <strain evidence="6 7">CH-27</strain>
    </source>
</reference>
<evidence type="ECO:0000256" key="2">
    <source>
        <dbReference type="ARBA" id="ARBA00022723"/>
    </source>
</evidence>
<evidence type="ECO:0000256" key="3">
    <source>
        <dbReference type="ARBA" id="ARBA00022833"/>
    </source>
</evidence>
<dbReference type="PANTHER" id="PTHR33337:SF40">
    <property type="entry name" value="CENP-V_GFA DOMAIN-CONTAINING PROTEIN-RELATED"/>
    <property type="match status" value="1"/>
</dbReference>
<evidence type="ECO:0000313" key="7">
    <source>
        <dbReference type="Proteomes" id="UP001359886"/>
    </source>
</evidence>
<gene>
    <name evidence="6" type="ORF">V3330_00365</name>
</gene>
<dbReference type="RefSeq" id="WP_354693382.1">
    <property type="nucleotide sequence ID" value="NZ_JAZHOG010000001.1"/>
</dbReference>
<dbReference type="SUPFAM" id="SSF51316">
    <property type="entry name" value="Mss4-like"/>
    <property type="match status" value="1"/>
</dbReference>
<name>A0AAW9RDB8_9GAMM</name>
<dbReference type="Proteomes" id="UP001359886">
    <property type="component" value="Unassembled WGS sequence"/>
</dbReference>
<protein>
    <submittedName>
        <fullName evidence="6">GFA family protein</fullName>
    </submittedName>
</protein>